<name>E8R7W8_DESM0</name>
<dbReference type="AlphaFoldDB" id="E8R7W8"/>
<dbReference type="STRING" id="765177.Desmu_0275"/>
<dbReference type="GeneID" id="10152967"/>
<dbReference type="OrthoDB" id="18506at2157"/>
<reference evidence="1 2" key="2">
    <citation type="journal article" date="2011" name="Stand. Genomic Sci.">
        <title>Complete genome sequence of Desulfurococcus mucosus type strain (O7/1).</title>
        <authorList>
            <person name="Wirth R."/>
            <person name="Chertkov O."/>
            <person name="Held B."/>
            <person name="Lapidus A."/>
            <person name="Nolan M."/>
            <person name="Lucas S."/>
            <person name="Hammon N."/>
            <person name="Deshpande S."/>
            <person name="Cheng J.F."/>
            <person name="Tapia R."/>
            <person name="Han C."/>
            <person name="Goodwin L."/>
            <person name="Pitluck S."/>
            <person name="Liolios K."/>
            <person name="Ioanna P."/>
            <person name="Ivanova N."/>
            <person name="Mavromatis K."/>
            <person name="Mikhailova N."/>
            <person name="Pati A."/>
            <person name="Chen A."/>
            <person name="Palaniappan K."/>
            <person name="Land M."/>
            <person name="Hauser L."/>
            <person name="Chang Y.J."/>
            <person name="Jeffries C.D."/>
            <person name="Bilek Y."/>
            <person name="Hader T."/>
            <person name="Rohde M."/>
            <person name="Spring S."/>
            <person name="Sikorski J."/>
            <person name="Goker M."/>
            <person name="Woyke T."/>
            <person name="Bristow J."/>
            <person name="Eisen J.A."/>
            <person name="Markowitz V."/>
            <person name="Hugenholtz P."/>
            <person name="Kyrpides N.C."/>
            <person name="Klenk H.P."/>
        </authorList>
    </citation>
    <scope>NUCLEOTIDE SEQUENCE [LARGE SCALE GENOMIC DNA]</scope>
    <source>
        <strain evidence="2">ATCC 35584 / DSM 2162 / JCM 9187 / O7/1</strain>
    </source>
</reference>
<organism evidence="1 2">
    <name type="scientific">Desulfurococcus mucosus (strain ATCC 35584 / DSM 2162 / JCM 9187 / O7/1)</name>
    <dbReference type="NCBI Taxonomy" id="765177"/>
    <lineage>
        <taxon>Archaea</taxon>
        <taxon>Thermoproteota</taxon>
        <taxon>Thermoprotei</taxon>
        <taxon>Desulfurococcales</taxon>
        <taxon>Desulfurococcaceae</taxon>
        <taxon>Desulfurococcus</taxon>
    </lineage>
</organism>
<keyword evidence="2" id="KW-1185">Reference proteome</keyword>
<gene>
    <name evidence="1" type="ordered locus">Desmu_0275</name>
</gene>
<protein>
    <submittedName>
        <fullName evidence="1">Uncharacterized protein</fullName>
    </submittedName>
</protein>
<accession>E8R7W8</accession>
<sequence>MIRLIVNVYFASDEYRVEVNRYSSEGRLEGSQVYNGVKQLVLSGVTARVNRQLQNDPWSIIIEAVDPVVDVKEGGLLYIREAGGRQC</sequence>
<evidence type="ECO:0000313" key="2">
    <source>
        <dbReference type="Proteomes" id="UP000001068"/>
    </source>
</evidence>
<proteinExistence type="predicted"/>
<dbReference type="RefSeq" id="WP_013561816.1">
    <property type="nucleotide sequence ID" value="NC_014961.1"/>
</dbReference>
<evidence type="ECO:0000313" key="1">
    <source>
        <dbReference type="EMBL" id="ADV64594.1"/>
    </source>
</evidence>
<dbReference type="KEGG" id="dmu:Desmu_0275"/>
<dbReference type="Proteomes" id="UP000001068">
    <property type="component" value="Chromosome"/>
</dbReference>
<reference evidence="2" key="1">
    <citation type="submission" date="2010-11" db="EMBL/GenBank/DDBJ databases">
        <title>The complete genome of Desulfurococcus mucosus DSM 2162.</title>
        <authorList>
            <consortium name="US DOE Joint Genome Institute (JGI-PGF)"/>
            <person name="Lucas S."/>
            <person name="Copeland A."/>
            <person name="Lapidus A."/>
            <person name="Bruce D."/>
            <person name="Goodwin L."/>
            <person name="Pitluck S."/>
            <person name="Kyrpides N."/>
            <person name="Mavromatis K."/>
            <person name="Pagani I."/>
            <person name="Ivanova N."/>
            <person name="Ovchinnikova G."/>
            <person name="Chertkov O."/>
            <person name="Held B."/>
            <person name="Brettin T."/>
            <person name="Detter J.C."/>
            <person name="Tapia R."/>
            <person name="Han C."/>
            <person name="Land M."/>
            <person name="Hauser L."/>
            <person name="Markowitz V."/>
            <person name="Cheng J.-F."/>
            <person name="Hugenholtz P."/>
            <person name="Woyke T."/>
            <person name="Wu D."/>
            <person name="Wirth R."/>
            <person name="Bilek Y."/>
            <person name="Hader T."/>
            <person name="Klenk H.-P."/>
            <person name="Eisen J.A."/>
        </authorList>
    </citation>
    <scope>NUCLEOTIDE SEQUENCE [LARGE SCALE GENOMIC DNA]</scope>
    <source>
        <strain evidence="2">ATCC 35584 / DSM 2162 / JCM 9187 / O7/1</strain>
    </source>
</reference>
<dbReference type="EMBL" id="CP002363">
    <property type="protein sequence ID" value="ADV64594.1"/>
    <property type="molecule type" value="Genomic_DNA"/>
</dbReference>
<dbReference type="eggNOG" id="arCOG08850">
    <property type="taxonomic scope" value="Archaea"/>
</dbReference>
<dbReference type="HOGENOM" id="CLU_190404_0_0_2"/>